<keyword evidence="3" id="KW-1133">Transmembrane helix</keyword>
<dbReference type="PANTHER" id="PTHR44943:SF4">
    <property type="entry name" value="TPR REPEAT-CONTAINING PROTEIN MJ0798"/>
    <property type="match status" value="1"/>
</dbReference>
<dbReference type="SMART" id="SM00028">
    <property type="entry name" value="TPR"/>
    <property type="match status" value="2"/>
</dbReference>
<evidence type="ECO:0000256" key="2">
    <source>
        <dbReference type="ARBA" id="ARBA00022803"/>
    </source>
</evidence>
<keyword evidence="5" id="KW-1185">Reference proteome</keyword>
<gene>
    <name evidence="4" type="ORF">PSON_ATCC_30995.1.T1940024</name>
</gene>
<proteinExistence type="predicted"/>
<feature type="transmembrane region" description="Helical" evidence="3">
    <location>
        <begin position="122"/>
        <end position="142"/>
    </location>
</feature>
<dbReference type="InterPro" id="IPR013105">
    <property type="entry name" value="TPR_2"/>
</dbReference>
<keyword evidence="3" id="KW-0472">Membrane</keyword>
<comment type="caution">
    <text evidence="4">The sequence shown here is derived from an EMBL/GenBank/DDBJ whole genome shotgun (WGS) entry which is preliminary data.</text>
</comment>
<dbReference type="Pfam" id="PF07719">
    <property type="entry name" value="TPR_2"/>
    <property type="match status" value="1"/>
</dbReference>
<name>A0A8S1RN21_9CILI</name>
<accession>A0A8S1RN21</accession>
<protein>
    <recommendedName>
        <fullName evidence="6">Tetratricopeptide repeat protein</fullName>
    </recommendedName>
</protein>
<evidence type="ECO:0000313" key="5">
    <source>
        <dbReference type="Proteomes" id="UP000692954"/>
    </source>
</evidence>
<sequence length="168" mass="19836">MIRIVWKQSKCLIKGQFLNSKNQSALYCKENSLRILDQYQEAIIWAVLALEIDPRHVETLYCKSHSLIRLGQYKEAIIWADKAFQIDPQYRVSLYCKDNNPCSLQHPPKQLFHLHLLNNCHVYHYLKIIILLILLNLSQIKYMNETQYQKLILLILSIINLTVSLIKN</sequence>
<dbReference type="PANTHER" id="PTHR44943">
    <property type="entry name" value="CELLULOSE SYNTHASE OPERON PROTEIN C"/>
    <property type="match status" value="1"/>
</dbReference>
<reference evidence="4" key="1">
    <citation type="submission" date="2021-01" db="EMBL/GenBank/DDBJ databases">
        <authorList>
            <consortium name="Genoscope - CEA"/>
            <person name="William W."/>
        </authorList>
    </citation>
    <scope>NUCLEOTIDE SEQUENCE</scope>
</reference>
<dbReference type="Proteomes" id="UP000692954">
    <property type="component" value="Unassembled WGS sequence"/>
</dbReference>
<evidence type="ECO:0000256" key="3">
    <source>
        <dbReference type="SAM" id="Phobius"/>
    </source>
</evidence>
<evidence type="ECO:0008006" key="6">
    <source>
        <dbReference type="Google" id="ProtNLM"/>
    </source>
</evidence>
<organism evidence="4 5">
    <name type="scientific">Paramecium sonneborni</name>
    <dbReference type="NCBI Taxonomy" id="65129"/>
    <lineage>
        <taxon>Eukaryota</taxon>
        <taxon>Sar</taxon>
        <taxon>Alveolata</taxon>
        <taxon>Ciliophora</taxon>
        <taxon>Intramacronucleata</taxon>
        <taxon>Oligohymenophorea</taxon>
        <taxon>Peniculida</taxon>
        <taxon>Parameciidae</taxon>
        <taxon>Paramecium</taxon>
    </lineage>
</organism>
<evidence type="ECO:0000256" key="1">
    <source>
        <dbReference type="ARBA" id="ARBA00022737"/>
    </source>
</evidence>
<dbReference type="InterPro" id="IPR019734">
    <property type="entry name" value="TPR_rpt"/>
</dbReference>
<keyword evidence="1" id="KW-0677">Repeat</keyword>
<dbReference type="InterPro" id="IPR051685">
    <property type="entry name" value="Ycf3/AcsC/BcsC/TPR_MFPF"/>
</dbReference>
<keyword evidence="3" id="KW-0812">Transmembrane</keyword>
<feature type="transmembrane region" description="Helical" evidence="3">
    <location>
        <begin position="148"/>
        <end position="166"/>
    </location>
</feature>
<keyword evidence="2" id="KW-0802">TPR repeat</keyword>
<dbReference type="OrthoDB" id="311088at2759"/>
<evidence type="ECO:0000313" key="4">
    <source>
        <dbReference type="EMBL" id="CAD8128712.1"/>
    </source>
</evidence>
<dbReference type="EMBL" id="CAJJDN010000194">
    <property type="protein sequence ID" value="CAD8128712.1"/>
    <property type="molecule type" value="Genomic_DNA"/>
</dbReference>
<dbReference type="AlphaFoldDB" id="A0A8S1RN21"/>